<name>A0A1H0T3H6_9BACT</name>
<dbReference type="SUPFAM" id="SSF53474">
    <property type="entry name" value="alpha/beta-Hydrolases"/>
    <property type="match status" value="1"/>
</dbReference>
<proteinExistence type="predicted"/>
<reference evidence="2 3" key="1">
    <citation type="submission" date="2016-10" db="EMBL/GenBank/DDBJ databases">
        <authorList>
            <person name="de Groot N.N."/>
        </authorList>
    </citation>
    <scope>NUCLEOTIDE SEQUENCE [LARGE SCALE GENOMIC DNA]</scope>
    <source>
        <strain evidence="2 3">DSM 12130</strain>
    </source>
</reference>
<dbReference type="STRING" id="91360.SAMN05660330_02911"/>
<dbReference type="Proteomes" id="UP000199073">
    <property type="component" value="Unassembled WGS sequence"/>
</dbReference>
<evidence type="ECO:0000313" key="2">
    <source>
        <dbReference type="EMBL" id="SDP48593.1"/>
    </source>
</evidence>
<evidence type="ECO:0000313" key="3">
    <source>
        <dbReference type="Proteomes" id="UP000199073"/>
    </source>
</evidence>
<gene>
    <name evidence="2" type="ORF">SAMN05660330_02911</name>
</gene>
<organism evidence="2 3">
    <name type="scientific">Desulforhopalus singaporensis</name>
    <dbReference type="NCBI Taxonomy" id="91360"/>
    <lineage>
        <taxon>Bacteria</taxon>
        <taxon>Pseudomonadati</taxon>
        <taxon>Thermodesulfobacteriota</taxon>
        <taxon>Desulfobulbia</taxon>
        <taxon>Desulfobulbales</taxon>
        <taxon>Desulfocapsaceae</taxon>
        <taxon>Desulforhopalus</taxon>
    </lineage>
</organism>
<dbReference type="EMBL" id="FNJI01000022">
    <property type="protein sequence ID" value="SDP48593.1"/>
    <property type="molecule type" value="Genomic_DNA"/>
</dbReference>
<dbReference type="RefSeq" id="WP_092224097.1">
    <property type="nucleotide sequence ID" value="NZ_FNJI01000022.1"/>
</dbReference>
<dbReference type="InterPro" id="IPR000073">
    <property type="entry name" value="AB_hydrolase_1"/>
</dbReference>
<accession>A0A1H0T3H6</accession>
<protein>
    <submittedName>
        <fullName evidence="2">Esterase/lipase</fullName>
    </submittedName>
</protein>
<feature type="domain" description="AB hydrolase-1" evidence="1">
    <location>
        <begin position="3"/>
        <end position="199"/>
    </location>
</feature>
<dbReference type="OrthoDB" id="9786110at2"/>
<keyword evidence="3" id="KW-1185">Reference proteome</keyword>
<dbReference type="Gene3D" id="3.40.50.1820">
    <property type="entry name" value="alpha/beta hydrolase"/>
    <property type="match status" value="1"/>
</dbReference>
<dbReference type="InterPro" id="IPR029058">
    <property type="entry name" value="AB_hydrolase_fold"/>
</dbReference>
<dbReference type="AlphaFoldDB" id="A0A1H0T3H6"/>
<sequence>MNVLFFHGFSANPADLEKSVTLLTRNGHTVFTPAMTTLGADGKNYGPPGAWLKEAGTLFQTYANTTEHPFCIAGHSLGGVLCARILTSPTLQKTYIDKVAGCAFLATPAGIDEKFLHFRNAQSIGQTPWPFALQVKMFSFLRESDTFYRKVPVPSVVLQGGSDRHIPPDSGKTLAGLLGSNCTALYHREKADHFFPNGSSTAARFLQKKLANFITTMSIYDNDA</sequence>
<evidence type="ECO:0000259" key="1">
    <source>
        <dbReference type="Pfam" id="PF12697"/>
    </source>
</evidence>
<dbReference type="Pfam" id="PF12697">
    <property type="entry name" value="Abhydrolase_6"/>
    <property type="match status" value="1"/>
</dbReference>